<comment type="caution">
    <text evidence="19">The sequence shown here is derived from an EMBL/GenBank/DDBJ whole genome shotgun (WGS) entry which is preliminary data.</text>
</comment>
<comment type="subcellular location">
    <subcellularLocation>
        <location evidence="1">Cytoplasm</location>
    </subcellularLocation>
</comment>
<dbReference type="EMBL" id="JAEKNQ010000033">
    <property type="protein sequence ID" value="MBJ7603175.1"/>
    <property type="molecule type" value="Genomic_DNA"/>
</dbReference>
<keyword evidence="8 16" id="KW-0560">Oxidoreductase</keyword>
<evidence type="ECO:0000259" key="18">
    <source>
        <dbReference type="Pfam" id="PF07992"/>
    </source>
</evidence>
<keyword evidence="10" id="KW-1015">Disulfide bond</keyword>
<feature type="binding site" evidence="14">
    <location>
        <begin position="176"/>
        <end position="183"/>
    </location>
    <ligand>
        <name>NAD(+)</name>
        <dbReference type="ChEBI" id="CHEBI:57540"/>
    </ligand>
</feature>
<feature type="disulfide bond" description="Redox-active" evidence="15">
    <location>
        <begin position="43"/>
        <end position="48"/>
    </location>
</feature>
<dbReference type="PRINTS" id="PR00411">
    <property type="entry name" value="PNDRDTASEI"/>
</dbReference>
<dbReference type="AlphaFoldDB" id="A0A934KE98"/>
<dbReference type="PANTHER" id="PTHR22912:SF217">
    <property type="entry name" value="DIHYDROLIPOYL DEHYDROGENASE"/>
    <property type="match status" value="1"/>
</dbReference>
<dbReference type="PANTHER" id="PTHR22912">
    <property type="entry name" value="DISULFIDE OXIDOREDUCTASE"/>
    <property type="match status" value="1"/>
</dbReference>
<feature type="domain" description="Pyridine nucleotide-disulphide oxidoreductase dimerisation" evidence="17">
    <location>
        <begin position="339"/>
        <end position="447"/>
    </location>
</feature>
<feature type="binding site" evidence="14">
    <location>
        <position position="52"/>
    </location>
    <ligand>
        <name>FAD</name>
        <dbReference type="ChEBI" id="CHEBI:57692"/>
    </ligand>
</feature>
<reference evidence="19 20" key="1">
    <citation type="submission" date="2020-10" db="EMBL/GenBank/DDBJ databases">
        <title>Ca. Dormibacterota MAGs.</title>
        <authorList>
            <person name="Montgomery K."/>
        </authorList>
    </citation>
    <scope>NUCLEOTIDE SEQUENCE [LARGE SCALE GENOMIC DNA]</scope>
    <source>
        <strain evidence="19">SC8811_S16_3</strain>
    </source>
</reference>
<dbReference type="Gene3D" id="3.50.50.60">
    <property type="entry name" value="FAD/NAD(P)-binding domain"/>
    <property type="match status" value="2"/>
</dbReference>
<dbReference type="InterPro" id="IPR001100">
    <property type="entry name" value="Pyr_nuc-diS_OxRdtase"/>
</dbReference>
<evidence type="ECO:0000256" key="14">
    <source>
        <dbReference type="PIRSR" id="PIRSR000350-3"/>
    </source>
</evidence>
<comment type="similarity">
    <text evidence="2 16">Belongs to the class-I pyridine nucleotide-disulfide oxidoreductase family.</text>
</comment>
<evidence type="ECO:0000256" key="12">
    <source>
        <dbReference type="ARBA" id="ARBA00049187"/>
    </source>
</evidence>
<evidence type="ECO:0000256" key="11">
    <source>
        <dbReference type="ARBA" id="ARBA00023284"/>
    </source>
</evidence>
<dbReference type="InterPro" id="IPR016156">
    <property type="entry name" value="FAD/NAD-linked_Rdtase_dimer_sf"/>
</dbReference>
<evidence type="ECO:0000259" key="17">
    <source>
        <dbReference type="Pfam" id="PF02852"/>
    </source>
</evidence>
<feature type="binding site" evidence="14">
    <location>
        <position position="199"/>
    </location>
    <ligand>
        <name>NAD(+)</name>
        <dbReference type="ChEBI" id="CHEBI:57540"/>
    </ligand>
</feature>
<feature type="binding site" evidence="14">
    <location>
        <position position="115"/>
    </location>
    <ligand>
        <name>FAD</name>
        <dbReference type="ChEBI" id="CHEBI:57692"/>
    </ligand>
</feature>
<dbReference type="PROSITE" id="PS00076">
    <property type="entry name" value="PYRIDINE_REDOX_1"/>
    <property type="match status" value="1"/>
</dbReference>
<dbReference type="RefSeq" id="WP_338178746.1">
    <property type="nucleotide sequence ID" value="NZ_JAEKNQ010000033.1"/>
</dbReference>
<dbReference type="GO" id="GO:0005737">
    <property type="term" value="C:cytoplasm"/>
    <property type="evidence" value="ECO:0007669"/>
    <property type="project" value="UniProtKB-SubCell"/>
</dbReference>
<feature type="active site" description="Proton acceptor" evidence="13">
    <location>
        <position position="436"/>
    </location>
</feature>
<keyword evidence="11 16" id="KW-0676">Redox-active center</keyword>
<feature type="domain" description="FAD/NAD(P)-binding" evidence="18">
    <location>
        <begin position="6"/>
        <end position="318"/>
    </location>
</feature>
<dbReference type="NCBIfam" id="TIGR01350">
    <property type="entry name" value="lipoamide_DH"/>
    <property type="match status" value="1"/>
</dbReference>
<dbReference type="PIRSF" id="PIRSF000350">
    <property type="entry name" value="Mercury_reductase_MerA"/>
    <property type="match status" value="1"/>
</dbReference>
<proteinExistence type="inferred from homology"/>
<evidence type="ECO:0000256" key="8">
    <source>
        <dbReference type="ARBA" id="ARBA00023002"/>
    </source>
</evidence>
<name>A0A934KE98_9BACT</name>
<dbReference type="InterPro" id="IPR050151">
    <property type="entry name" value="Class-I_Pyr_Nuc-Dis_Oxidored"/>
</dbReference>
<dbReference type="SUPFAM" id="SSF51905">
    <property type="entry name" value="FAD/NAD(P)-binding domain"/>
    <property type="match status" value="1"/>
</dbReference>
<accession>A0A934KE98</accession>
<evidence type="ECO:0000256" key="7">
    <source>
        <dbReference type="ARBA" id="ARBA00022827"/>
    </source>
</evidence>
<feature type="binding site" evidence="14">
    <location>
        <position position="303"/>
    </location>
    <ligand>
        <name>FAD</name>
        <dbReference type="ChEBI" id="CHEBI:57692"/>
    </ligand>
</feature>
<comment type="miscellaneous">
    <text evidence="16">The active site is a redox-active disulfide bond.</text>
</comment>
<comment type="cofactor">
    <cofactor evidence="14 16">
        <name>FAD</name>
        <dbReference type="ChEBI" id="CHEBI:57692"/>
    </cofactor>
    <text evidence="14 16">Binds 1 FAD per subunit.</text>
</comment>
<dbReference type="Gene3D" id="3.30.390.30">
    <property type="match status" value="1"/>
</dbReference>
<evidence type="ECO:0000256" key="3">
    <source>
        <dbReference type="ARBA" id="ARBA00012608"/>
    </source>
</evidence>
<evidence type="ECO:0000256" key="13">
    <source>
        <dbReference type="PIRSR" id="PIRSR000350-2"/>
    </source>
</evidence>
<feature type="binding site" evidence="14">
    <location>
        <begin position="139"/>
        <end position="141"/>
    </location>
    <ligand>
        <name>FAD</name>
        <dbReference type="ChEBI" id="CHEBI:57692"/>
    </ligand>
</feature>
<evidence type="ECO:0000313" key="19">
    <source>
        <dbReference type="EMBL" id="MBJ7603175.1"/>
    </source>
</evidence>
<gene>
    <name evidence="19" type="primary">lpdA</name>
    <name evidence="19" type="ORF">JF888_08315</name>
</gene>
<evidence type="ECO:0000256" key="16">
    <source>
        <dbReference type="RuleBase" id="RU003692"/>
    </source>
</evidence>
<keyword evidence="7 14" id="KW-0274">FAD</keyword>
<keyword evidence="6 16" id="KW-0285">Flavoprotein</keyword>
<dbReference type="InterPro" id="IPR012999">
    <property type="entry name" value="Pyr_OxRdtase_I_AS"/>
</dbReference>
<sequence>MAASEYDVAILGGGTGGYTAAIRAAQLEQRVVLVEQAKLGGTCLHLGCIPTKALLESSNLFHKLHARGSEYGISGEVKFDAATVASRRDAIVNQLWKGVQGLMKKNRIDVIEGHGTMTGRDSIQVGEQTVKAKAVIVATGSRPRGLPGVEFDGRRVINSDHAVLATEIPQSVAIIGAGAIGVEFATYYRQLGAEVTLVEALPRLVPLEDEEVSKVMLQAFKKSGIDCRVNARVREVRPAEEGVTLQLEDGEVRAEQLLIAIGRVANSEDCGLQEAGVECDQRGFVKTNEWMRTNEAGIWAIGDVVGGYLLAHAAAHEGVTAVEDIAGRRIQAMEQDLITRCTYSTPEIASVGLTETQAREQGHEVKSGKFPFLANGRALIHGETEGFAKLIADGKTGQLLGAHVVGVQATELIAEPALARLFQGDAWEIGRNIHPHPTLTEVLGEAALAVDGAALNI</sequence>
<evidence type="ECO:0000256" key="10">
    <source>
        <dbReference type="ARBA" id="ARBA00023157"/>
    </source>
</evidence>
<dbReference type="Pfam" id="PF07992">
    <property type="entry name" value="Pyr_redox_2"/>
    <property type="match status" value="1"/>
</dbReference>
<comment type="catalytic activity">
    <reaction evidence="12 16">
        <text>N(6)-[(R)-dihydrolipoyl]-L-lysyl-[protein] + NAD(+) = N(6)-[(R)-lipoyl]-L-lysyl-[protein] + NADH + H(+)</text>
        <dbReference type="Rhea" id="RHEA:15045"/>
        <dbReference type="Rhea" id="RHEA-COMP:10474"/>
        <dbReference type="Rhea" id="RHEA-COMP:10475"/>
        <dbReference type="ChEBI" id="CHEBI:15378"/>
        <dbReference type="ChEBI" id="CHEBI:57540"/>
        <dbReference type="ChEBI" id="CHEBI:57945"/>
        <dbReference type="ChEBI" id="CHEBI:83099"/>
        <dbReference type="ChEBI" id="CHEBI:83100"/>
        <dbReference type="EC" id="1.8.1.4"/>
    </reaction>
</comment>
<dbReference type="EC" id="1.8.1.4" evidence="3 16"/>
<keyword evidence="14" id="KW-0547">Nucleotide-binding</keyword>
<dbReference type="InterPro" id="IPR004099">
    <property type="entry name" value="Pyr_nucl-diS_OxRdtase_dimer"/>
</dbReference>
<dbReference type="Proteomes" id="UP000620075">
    <property type="component" value="Unassembled WGS sequence"/>
</dbReference>
<evidence type="ECO:0000256" key="5">
    <source>
        <dbReference type="ARBA" id="ARBA00022490"/>
    </source>
</evidence>
<evidence type="ECO:0000313" key="20">
    <source>
        <dbReference type="Proteomes" id="UP000620075"/>
    </source>
</evidence>
<dbReference type="PRINTS" id="PR00368">
    <property type="entry name" value="FADPNR"/>
</dbReference>
<dbReference type="InterPro" id="IPR036188">
    <property type="entry name" value="FAD/NAD-bd_sf"/>
</dbReference>
<dbReference type="Pfam" id="PF02852">
    <property type="entry name" value="Pyr_redox_dim"/>
    <property type="match status" value="1"/>
</dbReference>
<dbReference type="GO" id="GO:0006103">
    <property type="term" value="P:2-oxoglutarate metabolic process"/>
    <property type="evidence" value="ECO:0007669"/>
    <property type="project" value="TreeGrafter"/>
</dbReference>
<evidence type="ECO:0000256" key="2">
    <source>
        <dbReference type="ARBA" id="ARBA00007532"/>
    </source>
</evidence>
<evidence type="ECO:0000256" key="1">
    <source>
        <dbReference type="ARBA" id="ARBA00004496"/>
    </source>
</evidence>
<dbReference type="GO" id="GO:0050660">
    <property type="term" value="F:flavin adenine dinucleotide binding"/>
    <property type="evidence" value="ECO:0007669"/>
    <property type="project" value="InterPro"/>
</dbReference>
<keyword evidence="9 14" id="KW-0520">NAD</keyword>
<evidence type="ECO:0000256" key="6">
    <source>
        <dbReference type="ARBA" id="ARBA00022630"/>
    </source>
</evidence>
<keyword evidence="5" id="KW-0963">Cytoplasm</keyword>
<dbReference type="GO" id="GO:0004148">
    <property type="term" value="F:dihydrolipoyl dehydrogenase (NADH) activity"/>
    <property type="evidence" value="ECO:0007669"/>
    <property type="project" value="UniProtKB-EC"/>
</dbReference>
<dbReference type="SUPFAM" id="SSF55424">
    <property type="entry name" value="FAD/NAD-linked reductases, dimerisation (C-terminal) domain"/>
    <property type="match status" value="1"/>
</dbReference>
<dbReference type="FunFam" id="3.30.390.30:FF:000001">
    <property type="entry name" value="Dihydrolipoyl dehydrogenase"/>
    <property type="match status" value="1"/>
</dbReference>
<feature type="binding site" evidence="14">
    <location>
        <position position="262"/>
    </location>
    <ligand>
        <name>NAD(+)</name>
        <dbReference type="ChEBI" id="CHEBI:57540"/>
    </ligand>
</feature>
<dbReference type="InterPro" id="IPR006258">
    <property type="entry name" value="Lipoamide_DH"/>
</dbReference>
<evidence type="ECO:0000256" key="9">
    <source>
        <dbReference type="ARBA" id="ARBA00023027"/>
    </source>
</evidence>
<evidence type="ECO:0000256" key="4">
    <source>
        <dbReference type="ARBA" id="ARBA00016961"/>
    </source>
</evidence>
<dbReference type="InterPro" id="IPR023753">
    <property type="entry name" value="FAD/NAD-binding_dom"/>
</dbReference>
<evidence type="ECO:0000256" key="15">
    <source>
        <dbReference type="PIRSR" id="PIRSR000350-4"/>
    </source>
</evidence>
<organism evidence="19 20">
    <name type="scientific">Candidatus Dormiibacter inghamiae</name>
    <dbReference type="NCBI Taxonomy" id="3127013"/>
    <lineage>
        <taxon>Bacteria</taxon>
        <taxon>Bacillati</taxon>
        <taxon>Candidatus Dormiibacterota</taxon>
        <taxon>Candidatus Dormibacteria</taxon>
        <taxon>Candidatus Dormibacterales</taxon>
        <taxon>Candidatus Dormibacteraceae</taxon>
        <taxon>Candidatus Dormiibacter</taxon>
    </lineage>
</organism>
<protein>
    <recommendedName>
        <fullName evidence="4 16">Dihydrolipoyl dehydrogenase</fullName>
        <ecNumber evidence="3 16">1.8.1.4</ecNumber>
    </recommendedName>
</protein>